<dbReference type="InterPro" id="IPR050091">
    <property type="entry name" value="PKS_NRPS_Biosynth_Enz"/>
</dbReference>
<dbReference type="InterPro" id="IPR014043">
    <property type="entry name" value="Acyl_transferase_dom"/>
</dbReference>
<dbReference type="InterPro" id="IPR020841">
    <property type="entry name" value="PKS_Beta-ketoAc_synthase_dom"/>
</dbReference>
<dbReference type="SUPFAM" id="SSF53901">
    <property type="entry name" value="Thiolase-like"/>
    <property type="match status" value="1"/>
</dbReference>
<dbReference type="InterPro" id="IPR004839">
    <property type="entry name" value="Aminotransferase_I/II_large"/>
</dbReference>
<dbReference type="InterPro" id="IPR014030">
    <property type="entry name" value="Ketoacyl_synth_N"/>
</dbReference>
<dbReference type="InterPro" id="IPR001917">
    <property type="entry name" value="Aminotrans_II_pyridoxalP_BS"/>
</dbReference>
<dbReference type="SUPFAM" id="SSF53383">
    <property type="entry name" value="PLP-dependent transferases"/>
    <property type="match status" value="1"/>
</dbReference>
<keyword evidence="5" id="KW-0663">Pyridoxal phosphate</keyword>
<dbReference type="Gene3D" id="3.90.1150.10">
    <property type="entry name" value="Aspartate Aminotransferase, domain 1"/>
    <property type="match status" value="1"/>
</dbReference>
<dbReference type="InterPro" id="IPR016039">
    <property type="entry name" value="Thiolase-like"/>
</dbReference>
<organism evidence="9 10">
    <name type="scientific">Pendulispora albinea</name>
    <dbReference type="NCBI Taxonomy" id="2741071"/>
    <lineage>
        <taxon>Bacteria</taxon>
        <taxon>Pseudomonadati</taxon>
        <taxon>Myxococcota</taxon>
        <taxon>Myxococcia</taxon>
        <taxon>Myxococcales</taxon>
        <taxon>Sorangiineae</taxon>
        <taxon>Pendulisporaceae</taxon>
        <taxon>Pendulispora</taxon>
    </lineage>
</organism>
<evidence type="ECO:0000256" key="1">
    <source>
        <dbReference type="ARBA" id="ARBA00001933"/>
    </source>
</evidence>
<proteinExistence type="predicted"/>
<evidence type="ECO:0000256" key="6">
    <source>
        <dbReference type="SAM" id="MobiDB-lite"/>
    </source>
</evidence>
<dbReference type="InterPro" id="IPR001227">
    <property type="entry name" value="Ac_transferase_dom_sf"/>
</dbReference>
<reference evidence="9 10" key="1">
    <citation type="submission" date="2021-12" db="EMBL/GenBank/DDBJ databases">
        <title>Discovery of the Pendulisporaceae a myxobacterial family with distinct sporulation behavior and unique specialized metabolism.</title>
        <authorList>
            <person name="Garcia R."/>
            <person name="Popoff A."/>
            <person name="Bader C.D."/>
            <person name="Loehr J."/>
            <person name="Walesch S."/>
            <person name="Walt C."/>
            <person name="Boldt J."/>
            <person name="Bunk B."/>
            <person name="Haeckl F.J.F.P.J."/>
            <person name="Gunesch A.P."/>
            <person name="Birkelbach J."/>
            <person name="Nuebel U."/>
            <person name="Pietschmann T."/>
            <person name="Bach T."/>
            <person name="Mueller R."/>
        </authorList>
    </citation>
    <scope>NUCLEOTIDE SEQUENCE [LARGE SCALE GENOMIC DNA]</scope>
    <source>
        <strain evidence="9 10">MSr11954</strain>
    </source>
</reference>
<feature type="domain" description="Ketosynthase family 3 (KS3)" evidence="8">
    <location>
        <begin position="32"/>
        <end position="455"/>
    </location>
</feature>
<keyword evidence="2" id="KW-0596">Phosphopantetheine</keyword>
<dbReference type="PROSITE" id="PS50075">
    <property type="entry name" value="CARRIER"/>
    <property type="match status" value="1"/>
</dbReference>
<dbReference type="InterPro" id="IPR015421">
    <property type="entry name" value="PyrdxlP-dep_Trfase_major"/>
</dbReference>
<dbReference type="SMART" id="SM00823">
    <property type="entry name" value="PKS_PP"/>
    <property type="match status" value="1"/>
</dbReference>
<evidence type="ECO:0000259" key="7">
    <source>
        <dbReference type="PROSITE" id="PS50075"/>
    </source>
</evidence>
<evidence type="ECO:0000259" key="8">
    <source>
        <dbReference type="PROSITE" id="PS52004"/>
    </source>
</evidence>
<evidence type="ECO:0000256" key="5">
    <source>
        <dbReference type="ARBA" id="ARBA00022898"/>
    </source>
</evidence>
<dbReference type="InterPro" id="IPR018201">
    <property type="entry name" value="Ketoacyl_synth_AS"/>
</dbReference>
<dbReference type="EMBL" id="CP089984">
    <property type="protein sequence ID" value="WXB17715.1"/>
    <property type="molecule type" value="Genomic_DNA"/>
</dbReference>
<evidence type="ECO:0000256" key="2">
    <source>
        <dbReference type="ARBA" id="ARBA00022450"/>
    </source>
</evidence>
<keyword evidence="10" id="KW-1185">Reference proteome</keyword>
<dbReference type="Pfam" id="PF00155">
    <property type="entry name" value="Aminotran_1_2"/>
    <property type="match status" value="1"/>
</dbReference>
<gene>
    <name evidence="9" type="ORF">LZC94_10680</name>
</gene>
<dbReference type="GO" id="GO:0008483">
    <property type="term" value="F:transaminase activity"/>
    <property type="evidence" value="ECO:0007669"/>
    <property type="project" value="UniProtKB-KW"/>
</dbReference>
<keyword evidence="9" id="KW-0032">Aminotransferase</keyword>
<dbReference type="Gene3D" id="3.40.47.10">
    <property type="match status" value="1"/>
</dbReference>
<dbReference type="PROSITE" id="PS00606">
    <property type="entry name" value="KS3_1"/>
    <property type="match status" value="1"/>
</dbReference>
<name>A0ABZ2M6K1_9BACT</name>
<dbReference type="Gene3D" id="3.30.70.3290">
    <property type="match status" value="2"/>
</dbReference>
<dbReference type="CDD" id="cd00833">
    <property type="entry name" value="PKS"/>
    <property type="match status" value="1"/>
</dbReference>
<dbReference type="InterPro" id="IPR014031">
    <property type="entry name" value="Ketoacyl_synth_C"/>
</dbReference>
<dbReference type="SMART" id="SM00825">
    <property type="entry name" value="PKS_KS"/>
    <property type="match status" value="1"/>
</dbReference>
<dbReference type="InterPro" id="IPR020806">
    <property type="entry name" value="PKS_PP-bd"/>
</dbReference>
<sequence length="1425" mass="151637">MDEMTQRLSELPAIKLAFAAKQLRDKQRVIQAEPIAIIGLSCRFPGDAASPEGFWELLRQGRDTLERVPAERWDADALYDPRPGTPGKMHVRDGHFVRNVADFDPLFFGIAPKEARSMDPQQRLLLEVCHEALERACQAPDRLRGTKTGVFMGIMHLDFAAREAGAGGSVVNMANMSFNRLCIAAGRIAYALGLQGPAIALDTACSSSLVTVHQACQSLRQGDCDLALAGGVNLNLAPETMIVQSHKGMLSADGRCKSFAAGADGFGRGEGAGVVVLKRLSDAIADGDDVLALVRGSAVNHSGTSSGLTVPNGRALERLVRDALTVAGVRPDQVSYVEAQGTGTALGDSIEMQALGRAFAGARKEPLWVGSVKTNIGHLEAAAGIAALIKVVLALQNERIPQHLHFDEPNPTIAWDTLPVRIATHAVRWPAEDRRIAGVSAFGYSGTNAHVVVEGAPPLAHVRPAPLADERPARVLALSARTDAALREHAARFAEALAHTHASPASVAHSANAGRNAMAHRLAVVGRDVAAWRAQLHAIARGHVVAGALAGSVLGGPPPLVAFVFPSTWTVARERAIALARSEPVVRGVLERCRAELPDASRASELWFDGAQGTPLEHAALFAWQMALAGLWRSWGIEPEAVLGHGPGELAAACTAGIVSLEDGLRLAIAWGRQGDASASAHHERARIVAGVAFATSALRAISTAEAHGSDEPMTHAGHWLRHLERAPGAARTEQALAGGIRTLQSAGYQAFLSLGGDDPWLAHARAAIDGPHAPASADAPQASASADAPYAPAGAARTLHLWSSMPAGPNEPHGIAHTLAACFVAGLPVRWSNVDAAWANASLVLPTYPFQRRRYWPDDPRPARTHSPEHLDSPAHADHADDPTPATSALARRIQALPPEEGRPLVHASFVEQLRAVLGLEADDTFDHAASLSALGLDSLMSADLHRRITKHLGVTLPPELLMSPTSVLALSAETHRLLCLGALAQPAAPPAPDTPVHWAQRTFDQFMNRGARDLTEVEDLRSWRTAMQNDGLEAVFERPHLSSPGPSVAVLQADGSTSRCVSFTSYNYLGYANHPHVITGAKDALDTYGLGASSSPVLGGTLGVHGEFERALADYLGQPGYGVSLFSSGYNANLGAISALLNEHQYLVCDRKVHMSVLEGGKLSGAKIRFFAHNDPADLERVLAGIDARRHRVIVAMDGVYSVSGTFGRVAEIAEVTKRWGAYLLVDEAHSMLLTGPNGRGVAAAQGVLDKVDLLVMTMSKSFGGVGGAVYAKEELAHYINWFARCRMFSCALNPGVVGGLAKVPALAASLDGSLRRERLMRNANMLRALLRDHVSIGESESWVIPVYIGSYDKIAYLGDWLRRQGLEVGTVSYPAVAKDSSCLRLFVTSEHTDEQLEFASNVIIGGADEFDYRAERGAKSQE</sequence>
<dbReference type="RefSeq" id="WP_394827356.1">
    <property type="nucleotide sequence ID" value="NZ_CP089984.1"/>
</dbReference>
<dbReference type="PANTHER" id="PTHR43775">
    <property type="entry name" value="FATTY ACID SYNTHASE"/>
    <property type="match status" value="1"/>
</dbReference>
<dbReference type="Pfam" id="PF16197">
    <property type="entry name" value="KAsynt_C_assoc"/>
    <property type="match status" value="1"/>
</dbReference>
<feature type="compositionally biased region" description="Basic and acidic residues" evidence="6">
    <location>
        <begin position="860"/>
        <end position="883"/>
    </location>
</feature>
<dbReference type="Pfam" id="PF00109">
    <property type="entry name" value="ketoacyl-synt"/>
    <property type="match status" value="1"/>
</dbReference>
<feature type="region of interest" description="Disordered" evidence="6">
    <location>
        <begin position="860"/>
        <end position="889"/>
    </location>
</feature>
<dbReference type="Gene3D" id="1.10.1200.10">
    <property type="entry name" value="ACP-like"/>
    <property type="match status" value="1"/>
</dbReference>
<dbReference type="PANTHER" id="PTHR43775:SF37">
    <property type="entry name" value="SI:DKEY-61P9.11"/>
    <property type="match status" value="1"/>
</dbReference>
<keyword evidence="3" id="KW-0597">Phosphoprotein</keyword>
<comment type="cofactor">
    <cofactor evidence="1">
        <name>pyridoxal 5'-phosphate</name>
        <dbReference type="ChEBI" id="CHEBI:597326"/>
    </cofactor>
</comment>
<dbReference type="InterPro" id="IPR036736">
    <property type="entry name" value="ACP-like_sf"/>
</dbReference>
<accession>A0ABZ2M6K1</accession>
<dbReference type="InterPro" id="IPR015424">
    <property type="entry name" value="PyrdxlP-dep_Trfase"/>
</dbReference>
<feature type="domain" description="Carrier" evidence="7">
    <location>
        <begin position="905"/>
        <end position="980"/>
    </location>
</feature>
<evidence type="ECO:0000256" key="3">
    <source>
        <dbReference type="ARBA" id="ARBA00022553"/>
    </source>
</evidence>
<dbReference type="InterPro" id="IPR016035">
    <property type="entry name" value="Acyl_Trfase/lysoPLipase"/>
</dbReference>
<dbReference type="SMART" id="SM00827">
    <property type="entry name" value="PKS_AT"/>
    <property type="match status" value="1"/>
</dbReference>
<dbReference type="SUPFAM" id="SSF47336">
    <property type="entry name" value="ACP-like"/>
    <property type="match status" value="1"/>
</dbReference>
<dbReference type="Gene3D" id="3.40.366.10">
    <property type="entry name" value="Malonyl-Coenzyme A Acyl Carrier Protein, domain 2"/>
    <property type="match status" value="2"/>
</dbReference>
<dbReference type="Proteomes" id="UP001370348">
    <property type="component" value="Chromosome"/>
</dbReference>
<dbReference type="InterPro" id="IPR009081">
    <property type="entry name" value="PP-bd_ACP"/>
</dbReference>
<keyword evidence="4" id="KW-0808">Transferase</keyword>
<dbReference type="Gene3D" id="3.40.640.10">
    <property type="entry name" value="Type I PLP-dependent aspartate aminotransferase-like (Major domain)"/>
    <property type="match status" value="1"/>
</dbReference>
<evidence type="ECO:0000313" key="9">
    <source>
        <dbReference type="EMBL" id="WXB17715.1"/>
    </source>
</evidence>
<dbReference type="InterPro" id="IPR015422">
    <property type="entry name" value="PyrdxlP-dep_Trfase_small"/>
</dbReference>
<evidence type="ECO:0000256" key="4">
    <source>
        <dbReference type="ARBA" id="ARBA00022679"/>
    </source>
</evidence>
<dbReference type="Pfam" id="PF00698">
    <property type="entry name" value="Acyl_transf_1"/>
    <property type="match status" value="1"/>
</dbReference>
<dbReference type="Pfam" id="PF02801">
    <property type="entry name" value="Ketoacyl-synt_C"/>
    <property type="match status" value="1"/>
</dbReference>
<dbReference type="PROSITE" id="PS52004">
    <property type="entry name" value="KS3_2"/>
    <property type="match status" value="1"/>
</dbReference>
<dbReference type="SUPFAM" id="SSF52151">
    <property type="entry name" value="FabD/lysophospholipase-like"/>
    <property type="match status" value="1"/>
</dbReference>
<dbReference type="Pfam" id="PF00550">
    <property type="entry name" value="PP-binding"/>
    <property type="match status" value="1"/>
</dbReference>
<dbReference type="InterPro" id="IPR032821">
    <property type="entry name" value="PKS_assoc"/>
</dbReference>
<protein>
    <submittedName>
        <fullName evidence="9">Aminotransferase class I/II-fold pyridoxal phosphate-dependent enzyme</fullName>
    </submittedName>
</protein>
<dbReference type="PROSITE" id="PS00599">
    <property type="entry name" value="AA_TRANSFER_CLASS_2"/>
    <property type="match status" value="1"/>
</dbReference>
<evidence type="ECO:0000313" key="10">
    <source>
        <dbReference type="Proteomes" id="UP001370348"/>
    </source>
</evidence>